<evidence type="ECO:0000256" key="11">
    <source>
        <dbReference type="HAMAP-Rule" id="MF_01393"/>
    </source>
</evidence>
<evidence type="ECO:0000256" key="9">
    <source>
        <dbReference type="ARBA" id="ARBA00023136"/>
    </source>
</evidence>
<dbReference type="Gene3D" id="1.20.120.220">
    <property type="entry name" value="ATP synthase, F0 complex, subunit A"/>
    <property type="match status" value="1"/>
</dbReference>
<evidence type="ECO:0000256" key="4">
    <source>
        <dbReference type="ARBA" id="ARBA00022547"/>
    </source>
</evidence>
<dbReference type="PATRIC" id="fig|467210.3.peg.984"/>
<keyword evidence="3 11" id="KW-0813">Transport</keyword>
<feature type="transmembrane region" description="Helical" evidence="11">
    <location>
        <begin position="98"/>
        <end position="118"/>
    </location>
</feature>
<keyword evidence="10 11" id="KW-0066">ATP synthesis</keyword>
<dbReference type="NCBIfam" id="TIGR01131">
    <property type="entry name" value="ATP_synt_6_or_A"/>
    <property type="match status" value="1"/>
</dbReference>
<feature type="transmembrane region" description="Helical" evidence="11">
    <location>
        <begin position="183"/>
        <end position="207"/>
    </location>
</feature>
<dbReference type="GO" id="GO:0046933">
    <property type="term" value="F:proton-transporting ATP synthase activity, rotational mechanism"/>
    <property type="evidence" value="ECO:0007669"/>
    <property type="project" value="UniProtKB-UniRule"/>
</dbReference>
<dbReference type="PROSITE" id="PS00449">
    <property type="entry name" value="ATPASE_A"/>
    <property type="match status" value="1"/>
</dbReference>
<gene>
    <name evidence="11" type="primary">atpB</name>
    <name evidence="13" type="ORF">HMPREF1866_00995</name>
</gene>
<dbReference type="SUPFAM" id="SSF81336">
    <property type="entry name" value="F1F0 ATP synthase subunit A"/>
    <property type="match status" value="1"/>
</dbReference>
<evidence type="ECO:0000313" key="13">
    <source>
        <dbReference type="EMBL" id="KXB59179.1"/>
    </source>
</evidence>
<proteinExistence type="inferred from homology"/>
<sequence>MSLSILAESAGGAKNLDFMIHGLYKYKLFGQELYLTTTTVSLVIVVVLITIFAIFANRAIKASDPYEAPSGFVNFLECGIEALESMTDTILGGNKDRFLNYIGTIFIFIFVSNFSGLLGLRNPTADYGVTFLLGLFTFLIVNFQGIKNRKLKHFTSLFEPIPLLFPINVIGEIANPISISLRLFANVLSGVLIMGLWYGMMPIFLKIGVPSFLHLYTDVFSGALQTYVFCMLSMVYINDKLE</sequence>
<evidence type="ECO:0000256" key="5">
    <source>
        <dbReference type="ARBA" id="ARBA00022692"/>
    </source>
</evidence>
<keyword evidence="14" id="KW-1185">Reference proteome</keyword>
<dbReference type="GO" id="GO:0005886">
    <property type="term" value="C:plasma membrane"/>
    <property type="evidence" value="ECO:0007669"/>
    <property type="project" value="UniProtKB-SubCell"/>
</dbReference>
<dbReference type="Proteomes" id="UP000070394">
    <property type="component" value="Unassembled WGS sequence"/>
</dbReference>
<dbReference type="PANTHER" id="PTHR42823">
    <property type="entry name" value="ATP SYNTHASE SUBUNIT A, CHLOROPLASTIC"/>
    <property type="match status" value="1"/>
</dbReference>
<dbReference type="InterPro" id="IPR000568">
    <property type="entry name" value="ATP_synth_F0_asu"/>
</dbReference>
<dbReference type="Pfam" id="PF00119">
    <property type="entry name" value="ATP-synt_A"/>
    <property type="match status" value="1"/>
</dbReference>
<dbReference type="EMBL" id="LSDA01000037">
    <property type="protein sequence ID" value="KXB59179.1"/>
    <property type="molecule type" value="Genomic_DNA"/>
</dbReference>
<keyword evidence="4 11" id="KW-0138">CF(0)</keyword>
<evidence type="ECO:0000256" key="8">
    <source>
        <dbReference type="ARBA" id="ARBA00023065"/>
    </source>
</evidence>
<accession>A0A133ZUR5</accession>
<comment type="similarity">
    <text evidence="2 11 12">Belongs to the ATPase A chain family.</text>
</comment>
<dbReference type="GO" id="GO:0042777">
    <property type="term" value="P:proton motive force-driven plasma membrane ATP synthesis"/>
    <property type="evidence" value="ECO:0007669"/>
    <property type="project" value="TreeGrafter"/>
</dbReference>
<evidence type="ECO:0000256" key="7">
    <source>
        <dbReference type="ARBA" id="ARBA00022989"/>
    </source>
</evidence>
<evidence type="ECO:0000256" key="6">
    <source>
        <dbReference type="ARBA" id="ARBA00022781"/>
    </source>
</evidence>
<dbReference type="InterPro" id="IPR045082">
    <property type="entry name" value="ATP_syn_F0_a_bact/chloroplast"/>
</dbReference>
<protein>
    <recommendedName>
        <fullName evidence="11 12">ATP synthase subunit a</fullName>
    </recommendedName>
    <alternativeName>
        <fullName evidence="11">ATP synthase F0 sector subunit a</fullName>
    </alternativeName>
    <alternativeName>
        <fullName evidence="11">F-ATPase subunit 6</fullName>
    </alternativeName>
</protein>
<dbReference type="AlphaFoldDB" id="A0A133ZUR5"/>
<dbReference type="STRING" id="467210.HMPREF1866_00995"/>
<evidence type="ECO:0000256" key="2">
    <source>
        <dbReference type="ARBA" id="ARBA00006810"/>
    </source>
</evidence>
<comment type="function">
    <text evidence="11 12">Key component of the proton channel; it plays a direct role in the translocation of protons across the membrane.</text>
</comment>
<dbReference type="RefSeq" id="WP_009446565.1">
    <property type="nucleotide sequence ID" value="NZ_KQ959797.1"/>
</dbReference>
<evidence type="ECO:0000256" key="3">
    <source>
        <dbReference type="ARBA" id="ARBA00022448"/>
    </source>
</evidence>
<keyword evidence="6 11" id="KW-0375">Hydrogen ion transport</keyword>
<feature type="transmembrane region" description="Helical" evidence="11">
    <location>
        <begin position="124"/>
        <end position="143"/>
    </location>
</feature>
<dbReference type="CDD" id="cd00310">
    <property type="entry name" value="ATP-synt_Fo_a_6"/>
    <property type="match status" value="1"/>
</dbReference>
<evidence type="ECO:0000313" key="14">
    <source>
        <dbReference type="Proteomes" id="UP000070394"/>
    </source>
</evidence>
<keyword evidence="5 11" id="KW-0812">Transmembrane</keyword>
<evidence type="ECO:0000256" key="1">
    <source>
        <dbReference type="ARBA" id="ARBA00004141"/>
    </source>
</evidence>
<keyword evidence="7 11" id="KW-1133">Transmembrane helix</keyword>
<feature type="transmembrane region" description="Helical" evidence="11">
    <location>
        <begin position="33"/>
        <end position="56"/>
    </location>
</feature>
<reference evidence="14" key="1">
    <citation type="submission" date="2016-01" db="EMBL/GenBank/DDBJ databases">
        <authorList>
            <person name="Mitreva M."/>
            <person name="Pepin K.H."/>
            <person name="Mihindukulasuriya K.A."/>
            <person name="Fulton R."/>
            <person name="Fronick C."/>
            <person name="O'Laughlin M."/>
            <person name="Miner T."/>
            <person name="Herter B."/>
            <person name="Rosa B.A."/>
            <person name="Cordes M."/>
            <person name="Tomlinson C."/>
            <person name="Wollam A."/>
            <person name="Palsikar V.B."/>
            <person name="Mardis E.R."/>
            <person name="Wilson R.K."/>
        </authorList>
    </citation>
    <scope>NUCLEOTIDE SEQUENCE [LARGE SCALE GENOMIC DNA]</scope>
    <source>
        <strain evidence="14">DNF00896</strain>
    </source>
</reference>
<dbReference type="GO" id="GO:0045259">
    <property type="term" value="C:proton-transporting ATP synthase complex"/>
    <property type="evidence" value="ECO:0007669"/>
    <property type="project" value="UniProtKB-KW"/>
</dbReference>
<keyword evidence="8 11" id="KW-0406">Ion transport</keyword>
<dbReference type="InterPro" id="IPR023011">
    <property type="entry name" value="ATP_synth_F0_asu_AS"/>
</dbReference>
<dbReference type="PANTHER" id="PTHR42823:SF3">
    <property type="entry name" value="ATP SYNTHASE SUBUNIT A, CHLOROPLASTIC"/>
    <property type="match status" value="1"/>
</dbReference>
<dbReference type="HAMAP" id="MF_01393">
    <property type="entry name" value="ATP_synth_a_bact"/>
    <property type="match status" value="1"/>
</dbReference>
<organism evidence="13 14">
    <name type="scientific">Lachnoanaerobaculum saburreum</name>
    <dbReference type="NCBI Taxonomy" id="467210"/>
    <lineage>
        <taxon>Bacteria</taxon>
        <taxon>Bacillati</taxon>
        <taxon>Bacillota</taxon>
        <taxon>Clostridia</taxon>
        <taxon>Lachnospirales</taxon>
        <taxon>Lachnospiraceae</taxon>
        <taxon>Lachnoanaerobaculum</taxon>
    </lineage>
</organism>
<comment type="subcellular location">
    <subcellularLocation>
        <location evidence="11 12">Cell membrane</location>
        <topology evidence="11 12">Multi-pass membrane protein</topology>
    </subcellularLocation>
    <subcellularLocation>
        <location evidence="1">Membrane</location>
        <topology evidence="1">Multi-pass membrane protein</topology>
    </subcellularLocation>
</comment>
<feature type="transmembrane region" description="Helical" evidence="11">
    <location>
        <begin position="219"/>
        <end position="237"/>
    </location>
</feature>
<comment type="caution">
    <text evidence="13">The sequence shown here is derived from an EMBL/GenBank/DDBJ whole genome shotgun (WGS) entry which is preliminary data.</text>
</comment>
<name>A0A133ZUR5_9FIRM</name>
<dbReference type="PRINTS" id="PR00123">
    <property type="entry name" value="ATPASEA"/>
</dbReference>
<keyword evidence="11" id="KW-1003">Cell membrane</keyword>
<dbReference type="OrthoDB" id="9789241at2"/>
<evidence type="ECO:0000256" key="12">
    <source>
        <dbReference type="RuleBase" id="RU000483"/>
    </source>
</evidence>
<evidence type="ECO:0000256" key="10">
    <source>
        <dbReference type="ARBA" id="ARBA00023310"/>
    </source>
</evidence>
<dbReference type="InterPro" id="IPR035908">
    <property type="entry name" value="F0_ATP_A_sf"/>
</dbReference>
<keyword evidence="9 11" id="KW-0472">Membrane</keyword>